<dbReference type="Proteomes" id="UP000659654">
    <property type="component" value="Unassembled WGS sequence"/>
</dbReference>
<name>A0A1I7S385_BURXY</name>
<reference evidence="2" key="2">
    <citation type="submission" date="2020-09" db="EMBL/GenBank/DDBJ databases">
        <authorList>
            <person name="Kikuchi T."/>
        </authorList>
    </citation>
    <scope>NUCLEOTIDE SEQUENCE</scope>
    <source>
        <strain evidence="2">Ka4C1</strain>
    </source>
</reference>
<protein>
    <submittedName>
        <fullName evidence="2">(pine wood nematode) hypothetical protein</fullName>
    </submittedName>
</protein>
<dbReference type="AlphaFoldDB" id="A0A1I7S385"/>
<evidence type="ECO:0000313" key="2">
    <source>
        <dbReference type="EMBL" id="CAD5226729.1"/>
    </source>
</evidence>
<keyword evidence="4" id="KW-1185">Reference proteome</keyword>
<dbReference type="EMBL" id="CAJFDI010000004">
    <property type="protein sequence ID" value="CAD5226729.1"/>
    <property type="molecule type" value="Genomic_DNA"/>
</dbReference>
<organism evidence="3 5">
    <name type="scientific">Bursaphelenchus xylophilus</name>
    <name type="common">Pinewood nematode worm</name>
    <name type="synonym">Aphelenchoides xylophilus</name>
    <dbReference type="NCBI Taxonomy" id="6326"/>
    <lineage>
        <taxon>Eukaryota</taxon>
        <taxon>Metazoa</taxon>
        <taxon>Ecdysozoa</taxon>
        <taxon>Nematoda</taxon>
        <taxon>Chromadorea</taxon>
        <taxon>Rhabditida</taxon>
        <taxon>Tylenchina</taxon>
        <taxon>Tylenchomorpha</taxon>
        <taxon>Aphelenchoidea</taxon>
        <taxon>Aphelenchoididae</taxon>
        <taxon>Bursaphelenchus</taxon>
    </lineage>
</organism>
<feature type="compositionally biased region" description="Basic and acidic residues" evidence="1">
    <location>
        <begin position="17"/>
        <end position="31"/>
    </location>
</feature>
<accession>A0A1I7S385</accession>
<feature type="region of interest" description="Disordered" evidence="1">
    <location>
        <begin position="13"/>
        <end position="80"/>
    </location>
</feature>
<evidence type="ECO:0000313" key="4">
    <source>
        <dbReference type="Proteomes" id="UP000659654"/>
    </source>
</evidence>
<dbReference type="EMBL" id="CAJFCV020000004">
    <property type="protein sequence ID" value="CAG9116133.1"/>
    <property type="molecule type" value="Genomic_DNA"/>
</dbReference>
<evidence type="ECO:0000313" key="5">
    <source>
        <dbReference type="WBParaSite" id="BXY_0746500.1"/>
    </source>
</evidence>
<dbReference type="Proteomes" id="UP000095284">
    <property type="component" value="Unplaced"/>
</dbReference>
<sequence>MCGFQQVEGHFFQSNIDKGRAAETAEDRPGTDRQSGTPGSLTRYEYIRGVGRQWPERGKSSGPHDVLIKPTKRPTSSSFLGPVLHEMSPFYRHPF</sequence>
<proteinExistence type="predicted"/>
<evidence type="ECO:0000313" key="3">
    <source>
        <dbReference type="Proteomes" id="UP000095284"/>
    </source>
</evidence>
<dbReference type="Proteomes" id="UP000582659">
    <property type="component" value="Unassembled WGS sequence"/>
</dbReference>
<dbReference type="WBParaSite" id="BXY_0746500.1">
    <property type="protein sequence ID" value="BXY_0746500.1"/>
    <property type="gene ID" value="BXY_0746500"/>
</dbReference>
<evidence type="ECO:0000256" key="1">
    <source>
        <dbReference type="SAM" id="MobiDB-lite"/>
    </source>
</evidence>
<reference evidence="5" key="1">
    <citation type="submission" date="2016-11" db="UniProtKB">
        <authorList>
            <consortium name="WormBaseParasite"/>
        </authorList>
    </citation>
    <scope>IDENTIFICATION</scope>
</reference>
<gene>
    <name evidence="2" type="ORF">BXYJ_LOCUS9274</name>
</gene>